<name>A0A6P3Y9M9_DINQU</name>
<feature type="transmembrane region" description="Helical" evidence="1">
    <location>
        <begin position="255"/>
        <end position="275"/>
    </location>
</feature>
<dbReference type="OrthoDB" id="10015560at2759"/>
<keyword evidence="1" id="KW-1133">Transmembrane helix</keyword>
<dbReference type="KEGG" id="dqu:106750709"/>
<keyword evidence="1" id="KW-0472">Membrane</keyword>
<feature type="transmembrane region" description="Helical" evidence="1">
    <location>
        <begin position="83"/>
        <end position="102"/>
    </location>
</feature>
<evidence type="ECO:0000256" key="1">
    <source>
        <dbReference type="SAM" id="Phobius"/>
    </source>
</evidence>
<evidence type="ECO:0000313" key="2">
    <source>
        <dbReference type="Proteomes" id="UP000515204"/>
    </source>
</evidence>
<dbReference type="PANTHER" id="PTHR39074">
    <property type="entry name" value="AGAP007547-PA"/>
    <property type="match status" value="1"/>
</dbReference>
<feature type="transmembrane region" description="Helical" evidence="1">
    <location>
        <begin position="144"/>
        <end position="164"/>
    </location>
</feature>
<keyword evidence="2" id="KW-1185">Reference proteome</keyword>
<protein>
    <submittedName>
        <fullName evidence="3">Uncharacterized protein LOC106750709</fullName>
    </submittedName>
</protein>
<dbReference type="RefSeq" id="XP_014486712.1">
    <property type="nucleotide sequence ID" value="XM_014631226.1"/>
</dbReference>
<reference evidence="3" key="1">
    <citation type="submission" date="2025-08" db="UniProtKB">
        <authorList>
            <consortium name="RefSeq"/>
        </authorList>
    </citation>
    <scope>IDENTIFICATION</scope>
</reference>
<dbReference type="Proteomes" id="UP000515204">
    <property type="component" value="Unplaced"/>
</dbReference>
<organism evidence="2 3">
    <name type="scientific">Dinoponera quadriceps</name>
    <name type="common">South American ant</name>
    <dbReference type="NCBI Taxonomy" id="609295"/>
    <lineage>
        <taxon>Eukaryota</taxon>
        <taxon>Metazoa</taxon>
        <taxon>Ecdysozoa</taxon>
        <taxon>Arthropoda</taxon>
        <taxon>Hexapoda</taxon>
        <taxon>Insecta</taxon>
        <taxon>Pterygota</taxon>
        <taxon>Neoptera</taxon>
        <taxon>Endopterygota</taxon>
        <taxon>Hymenoptera</taxon>
        <taxon>Apocrita</taxon>
        <taxon>Aculeata</taxon>
        <taxon>Formicoidea</taxon>
        <taxon>Formicidae</taxon>
        <taxon>Ponerinae</taxon>
        <taxon>Ponerini</taxon>
        <taxon>Dinoponera</taxon>
    </lineage>
</organism>
<sequence>MIRMIYKNFATYGSNLMGILAPLSIPPLHIASLFYFWQEYSRVVDKEYCSCSCWDTVFKGSYESGIASYKHMYFNATQNTLKIWMAIVIGVISFYETVKYLTWLAIQQRLRYSMMLLFATTVFSHYYTWWVYINYWNDEFYSQWYHQMFFSVTELISTFWVLHLADNKNVVTRRKAFTIVAIAILHILAASWDQFFQNVVRGEGYAHQVVRDLMLMIPDILHVAVPLCSIKWKSGHHLPGYGMRYSTIILFRRCTITRDLVYMLNIVMVGLWIWACL</sequence>
<accession>A0A6P3Y9M9</accession>
<evidence type="ECO:0000313" key="3">
    <source>
        <dbReference type="RefSeq" id="XP_014486712.1"/>
    </source>
</evidence>
<feature type="transmembrane region" description="Helical" evidence="1">
    <location>
        <begin position="12"/>
        <end position="37"/>
    </location>
</feature>
<dbReference type="AlphaFoldDB" id="A0A6P3Y9M9"/>
<dbReference type="GeneID" id="106750709"/>
<keyword evidence="1" id="KW-0812">Transmembrane</keyword>
<dbReference type="PANTHER" id="PTHR39074:SF1">
    <property type="entry name" value="AGAP007547-PA"/>
    <property type="match status" value="1"/>
</dbReference>
<feature type="transmembrane region" description="Helical" evidence="1">
    <location>
        <begin position="114"/>
        <end position="132"/>
    </location>
</feature>
<gene>
    <name evidence="3" type="primary">LOC106750709</name>
</gene>
<proteinExistence type="predicted"/>